<evidence type="ECO:0000256" key="8">
    <source>
        <dbReference type="ARBA" id="ARBA00022490"/>
    </source>
</evidence>
<dbReference type="GO" id="GO:0005737">
    <property type="term" value="C:cytoplasm"/>
    <property type="evidence" value="ECO:0007669"/>
    <property type="project" value="UniProtKB-SubCell"/>
</dbReference>
<dbReference type="InterPro" id="IPR032790">
    <property type="entry name" value="GDE_C"/>
</dbReference>
<dbReference type="OrthoDB" id="10248904at2759"/>
<dbReference type="FunFam" id="3.20.20.80:FF:000242">
    <property type="entry name" value="Glycogen debranching enzyme Gdb1, putative"/>
    <property type="match status" value="1"/>
</dbReference>
<keyword evidence="13" id="KW-0511">Multifunctional enzyme</keyword>
<evidence type="ECO:0000256" key="3">
    <source>
        <dbReference type="ARBA" id="ARBA00003530"/>
    </source>
</evidence>
<evidence type="ECO:0000256" key="6">
    <source>
        <dbReference type="ARBA" id="ARBA00012778"/>
    </source>
</evidence>
<dbReference type="EMBL" id="ML120421">
    <property type="protein sequence ID" value="RPA95839.1"/>
    <property type="molecule type" value="Genomic_DNA"/>
</dbReference>
<evidence type="ECO:0000256" key="13">
    <source>
        <dbReference type="ARBA" id="ARBA00023268"/>
    </source>
</evidence>
<dbReference type="Gene3D" id="3.20.20.80">
    <property type="entry name" value="Glycosidases"/>
    <property type="match status" value="2"/>
</dbReference>
<dbReference type="FunFam" id="1.50.10.10:FF:000039">
    <property type="entry name" value="Glycogen debranching enzyme Gdb1, putative"/>
    <property type="match status" value="1"/>
</dbReference>
<organism evidence="21 22">
    <name type="scientific">Choiromyces venosus 120613-1</name>
    <dbReference type="NCBI Taxonomy" id="1336337"/>
    <lineage>
        <taxon>Eukaryota</taxon>
        <taxon>Fungi</taxon>
        <taxon>Dikarya</taxon>
        <taxon>Ascomycota</taxon>
        <taxon>Pezizomycotina</taxon>
        <taxon>Pezizomycetes</taxon>
        <taxon>Pezizales</taxon>
        <taxon>Tuberaceae</taxon>
        <taxon>Choiromyces</taxon>
    </lineage>
</organism>
<dbReference type="GO" id="GO:0005978">
    <property type="term" value="P:glycogen biosynthetic process"/>
    <property type="evidence" value="ECO:0007669"/>
    <property type="project" value="UniProtKB-KW"/>
</dbReference>
<dbReference type="InterPro" id="IPR010401">
    <property type="entry name" value="AGL/Gdb1"/>
</dbReference>
<evidence type="ECO:0000256" key="15">
    <source>
        <dbReference type="ARBA" id="ARBA00025780"/>
    </source>
</evidence>
<comment type="catalytic activity">
    <reaction evidence="1">
        <text>Transfers a segment of a (1-&gt;4)-alpha-D-glucan to a new position in an acceptor, which may be glucose or a (1-&gt;4)-alpha-D-glucan.</text>
        <dbReference type="EC" id="2.4.1.25"/>
    </reaction>
</comment>
<dbReference type="Pfam" id="PF14702">
    <property type="entry name" value="hGDE_central"/>
    <property type="match status" value="1"/>
</dbReference>
<evidence type="ECO:0000313" key="21">
    <source>
        <dbReference type="EMBL" id="RPA95839.1"/>
    </source>
</evidence>
<evidence type="ECO:0000256" key="10">
    <source>
        <dbReference type="ARBA" id="ARBA00022679"/>
    </source>
</evidence>
<evidence type="ECO:0000256" key="11">
    <source>
        <dbReference type="ARBA" id="ARBA00022801"/>
    </source>
</evidence>
<dbReference type="InterPro" id="IPR012341">
    <property type="entry name" value="6hp_glycosidase-like_sf"/>
</dbReference>
<sequence length="1532" mass="171271">MAPPPPLVYMLPLTDTGAPDIAGDHIGLPPPREPYTLRITIEGASSVARNGSLWTNVPAKGEKFGRNKFREFKLTSSFSRTLHIDIPISLPGTFCYYITYNPLPSLKELSSPTKSPGTAITGTHWFTVAARLSVNSEPLALDSLSCFSVVSKWLGPVEKWDGYMKYIAEKGYNMVHFTPMMHRGESNSPYSIYDQLAFDPEAFPNGTEDVMLIIDQMEKQHGLLSLTDVVWNHTAHNSLWLESHPEAGYNLVTAPWLEAAYELDTALLDFGHHLEALGFPAELETKEALLELMDGVKTHVIGALRLWEFYVVNVETTTDSVIEAYTSGKTSSGRVDLSEFKADLSLHEKAQFLIKNGLNGAHTLGSRYSRTIDPEIGAAFLTLVCGKYDPKNAKQTEEAKQALLKVLDEINLPFYKEYDLDCSEILEQIYNRITYLRLDSNGPKMGKITEESPIIETYFTRLPKNKITAKHDPKSLALANNGWIWNNVADFAGPKSRSYLRREVIVWGDCVKLRFGDKPEDSPFLWQFMVDYTKLMARCFHGFRIDNCHSTPIHVGQYLLDVAREVREDLYVVAELFTGSEHEDRQFVEHLGLGSLVREAMVAWGPGELSRLVHRHGGKPIGSLRQELVVRGSSASNASSGKSKVNGASDSREVIKAVTASPIHALFMDCTHDNETPTQKRTPQDTLPNGALVAMCDCGIGSVMGYDEIYPKLLNLVTEPRIYYPPPEKIDEQTPGIGRVKSLLNRIHTEMGKDGFTEMHVHHEGEYVTVHRVHPKSHKGYFLIAHTAFGPGDHRGDFNPITVTGTRVKVIGSWTLVADGSDEAKEKVLDQPDHLTGLPAKLADVENPKIEENGNTTTITVPEKFPPGSIALLETWIPGMDGESLVQFVTSGAEEAFANTSFVDLNFVLYRCEPEEKDSSDNKDGCYNIPGYGALVYAGLQGWWSVLKDVIRNNDLAHPICQHLRDGQWALDYIVGRLERLEARGNKGLAGPAKWLKERFDRVRSVPGSLLPRYFALVVQTAYNAAVERATSLFTEDIQEGTAFLKGLSLVSLQMTGLMNSTSLWPDKKVACIAAGLPHFSYDYMRCWGRDVFISIRGLYLATGRYEDAKEHILAFGSVLKHGMIPNLLDGGRKPRYNARDSIWFYLQAVQDYTKMVPNGLELLKEKVKRRFLPFDDTYFNHDDPRAYSRESTIGEIIQEALERHALGFEFQEANAGPGLDSQMKWEGFTVSVKTDWTTGIIKGGSQFNCGTWMDKMGESERAGNKGVPGTPRDGAAIEITGLLYSTLKWVAGLKTKGLYKWDSVKTSEGKVITFAVWADLLKKNFEKLYYIPKDPAEDSKYTTKPELASRRGIYKDLYGGGKEYEDYQFRPNFAIAMTVAPDLFVPEHAIGCLEIADEVLRGPTGMATLDPADPNYRPYYRNGEDNDDFATSKGRNYHQGPEWLWPTGFYLRALLTFNPPNIETLQQINRRMDGCRKAINESPWAGLTELTNKGGEICYDSSPTQAWSASCLIDLYYDAAKVKLQPRGTIG</sequence>
<feature type="domain" description="Glycogen debranching enzyme glucanotransferase" evidence="19">
    <location>
        <begin position="138"/>
        <end position="571"/>
    </location>
</feature>
<evidence type="ECO:0000256" key="4">
    <source>
        <dbReference type="ARBA" id="ARBA00004496"/>
    </source>
</evidence>
<gene>
    <name evidence="21" type="ORF">L873DRAFT_1792064</name>
</gene>
<evidence type="ECO:0000256" key="7">
    <source>
        <dbReference type="ARBA" id="ARBA00020723"/>
    </source>
</evidence>
<evidence type="ECO:0000256" key="16">
    <source>
        <dbReference type="ARBA" id="ARBA00031477"/>
    </source>
</evidence>
<dbReference type="PANTHER" id="PTHR10569:SF2">
    <property type="entry name" value="GLYCOGEN DEBRANCHING ENZYME"/>
    <property type="match status" value="1"/>
</dbReference>
<dbReference type="Pfam" id="PF14701">
    <property type="entry name" value="hDGE_amylase"/>
    <property type="match status" value="1"/>
</dbReference>
<evidence type="ECO:0000256" key="1">
    <source>
        <dbReference type="ARBA" id="ARBA00000439"/>
    </source>
</evidence>
<feature type="domain" description="Eukaryotic glycogen debranching enzyme N-terminal" evidence="18">
    <location>
        <begin position="37"/>
        <end position="135"/>
    </location>
</feature>
<dbReference type="SUPFAM" id="SSF51445">
    <property type="entry name" value="(Trans)glycosidases"/>
    <property type="match status" value="1"/>
</dbReference>
<evidence type="ECO:0000256" key="5">
    <source>
        <dbReference type="ARBA" id="ARBA00012560"/>
    </source>
</evidence>
<dbReference type="GO" id="GO:0004134">
    <property type="term" value="F:4-alpha-glucanotransferase activity"/>
    <property type="evidence" value="ECO:0007669"/>
    <property type="project" value="UniProtKB-EC"/>
</dbReference>
<dbReference type="InterPro" id="IPR032792">
    <property type="entry name" value="AGL_glucanoTrfase"/>
</dbReference>
<keyword evidence="9" id="KW-0328">Glycosyltransferase</keyword>
<proteinExistence type="inferred from homology"/>
<protein>
    <recommendedName>
        <fullName evidence="7">Glycogen debranching enzyme</fullName>
        <ecNumber evidence="5">2.4.1.25</ecNumber>
        <ecNumber evidence="6">3.2.1.33</ecNumber>
    </recommendedName>
    <alternativeName>
        <fullName evidence="16">Glycogen debrancher</fullName>
    </alternativeName>
</protein>
<keyword evidence="11" id="KW-0378">Hydrolase</keyword>
<dbReference type="Pfam" id="PF14699">
    <property type="entry name" value="hGDE_N"/>
    <property type="match status" value="1"/>
</dbReference>
<keyword evidence="12" id="KW-0320">Glycogen biosynthesis</keyword>
<dbReference type="STRING" id="1336337.A0A3N4JC52"/>
<evidence type="ECO:0000259" key="20">
    <source>
        <dbReference type="Pfam" id="PF14702"/>
    </source>
</evidence>
<evidence type="ECO:0000259" key="19">
    <source>
        <dbReference type="Pfam" id="PF14701"/>
    </source>
</evidence>
<evidence type="ECO:0000259" key="17">
    <source>
        <dbReference type="Pfam" id="PF06202"/>
    </source>
</evidence>
<dbReference type="InterPro" id="IPR029436">
    <property type="entry name" value="AGL_euk_N"/>
</dbReference>
<dbReference type="EC" id="2.4.1.25" evidence="5"/>
<dbReference type="GO" id="GO:0005980">
    <property type="term" value="P:glycogen catabolic process"/>
    <property type="evidence" value="ECO:0007669"/>
    <property type="project" value="InterPro"/>
</dbReference>
<dbReference type="CDD" id="cd11327">
    <property type="entry name" value="AmyAc_Glg_debranch_2"/>
    <property type="match status" value="1"/>
</dbReference>
<evidence type="ECO:0000313" key="22">
    <source>
        <dbReference type="Proteomes" id="UP000276215"/>
    </source>
</evidence>
<keyword evidence="10" id="KW-0808">Transferase</keyword>
<comment type="similarity">
    <text evidence="15">Belongs to the glycogen debranching enzyme family.</text>
</comment>
<evidence type="ECO:0000256" key="9">
    <source>
        <dbReference type="ARBA" id="ARBA00022676"/>
    </source>
</evidence>
<dbReference type="SUPFAM" id="SSF48208">
    <property type="entry name" value="Six-hairpin glycosidases"/>
    <property type="match status" value="1"/>
</dbReference>
<dbReference type="InterPro" id="IPR008928">
    <property type="entry name" value="6-hairpin_glycosidase_sf"/>
</dbReference>
<name>A0A3N4JC52_9PEZI</name>
<keyword evidence="22" id="KW-1185">Reference proteome</keyword>
<dbReference type="Pfam" id="PF06202">
    <property type="entry name" value="GDE_C"/>
    <property type="match status" value="1"/>
</dbReference>
<evidence type="ECO:0000259" key="18">
    <source>
        <dbReference type="Pfam" id="PF14699"/>
    </source>
</evidence>
<feature type="domain" description="Glycogen debranching enzyme C-terminal" evidence="17">
    <location>
        <begin position="1067"/>
        <end position="1514"/>
    </location>
</feature>
<comment type="function">
    <text evidence="3">Multifunctional enzyme acting as 1,4-alpha-D-glucan:1,4-alpha-D-glucan 4-alpha-D-glycosyltransferase and amylo-1,6-glucosidase in glycogen degradation.</text>
</comment>
<evidence type="ECO:0000256" key="12">
    <source>
        <dbReference type="ARBA" id="ARBA00023056"/>
    </source>
</evidence>
<evidence type="ECO:0000256" key="2">
    <source>
        <dbReference type="ARBA" id="ARBA00000927"/>
    </source>
</evidence>
<evidence type="ECO:0000256" key="14">
    <source>
        <dbReference type="ARBA" id="ARBA00023295"/>
    </source>
</evidence>
<comment type="subcellular location">
    <subcellularLocation>
        <location evidence="4">Cytoplasm</location>
    </subcellularLocation>
</comment>
<dbReference type="InterPro" id="IPR032788">
    <property type="entry name" value="AGL_central"/>
</dbReference>
<dbReference type="PANTHER" id="PTHR10569">
    <property type="entry name" value="GLYCOGEN DEBRANCHING ENZYME"/>
    <property type="match status" value="1"/>
</dbReference>
<dbReference type="EC" id="3.2.1.33" evidence="6"/>
<comment type="catalytic activity">
    <reaction evidence="2">
        <text>Hydrolysis of (1-&gt;6)-alpha-D-glucosidic branch linkages in glycogen phosphorylase limit dextrin.</text>
        <dbReference type="EC" id="3.2.1.33"/>
    </reaction>
</comment>
<dbReference type="Proteomes" id="UP000276215">
    <property type="component" value="Unassembled WGS sequence"/>
</dbReference>
<keyword evidence="8" id="KW-0963">Cytoplasm</keyword>
<dbReference type="InterPro" id="IPR017853">
    <property type="entry name" value="GH"/>
</dbReference>
<dbReference type="GO" id="GO:0004135">
    <property type="term" value="F:amylo-alpha-1,6-glucosidase activity"/>
    <property type="evidence" value="ECO:0007669"/>
    <property type="project" value="UniProtKB-EC"/>
</dbReference>
<feature type="domain" description="Glycogen debranching enzyme central" evidence="20">
    <location>
        <begin position="736"/>
        <end position="978"/>
    </location>
</feature>
<dbReference type="InterPro" id="IPR006421">
    <property type="entry name" value="Glycogen_debranch_met"/>
</dbReference>
<reference evidence="21 22" key="1">
    <citation type="journal article" date="2018" name="Nat. Ecol. Evol.">
        <title>Pezizomycetes genomes reveal the molecular basis of ectomycorrhizal truffle lifestyle.</title>
        <authorList>
            <person name="Murat C."/>
            <person name="Payen T."/>
            <person name="Noel B."/>
            <person name="Kuo A."/>
            <person name="Morin E."/>
            <person name="Chen J."/>
            <person name="Kohler A."/>
            <person name="Krizsan K."/>
            <person name="Balestrini R."/>
            <person name="Da Silva C."/>
            <person name="Montanini B."/>
            <person name="Hainaut M."/>
            <person name="Levati E."/>
            <person name="Barry K.W."/>
            <person name="Belfiori B."/>
            <person name="Cichocki N."/>
            <person name="Clum A."/>
            <person name="Dockter R.B."/>
            <person name="Fauchery L."/>
            <person name="Guy J."/>
            <person name="Iotti M."/>
            <person name="Le Tacon F."/>
            <person name="Lindquist E.A."/>
            <person name="Lipzen A."/>
            <person name="Malagnac F."/>
            <person name="Mello A."/>
            <person name="Molinier V."/>
            <person name="Miyauchi S."/>
            <person name="Poulain J."/>
            <person name="Riccioni C."/>
            <person name="Rubini A."/>
            <person name="Sitrit Y."/>
            <person name="Splivallo R."/>
            <person name="Traeger S."/>
            <person name="Wang M."/>
            <person name="Zifcakova L."/>
            <person name="Wipf D."/>
            <person name="Zambonelli A."/>
            <person name="Paolocci F."/>
            <person name="Nowrousian M."/>
            <person name="Ottonello S."/>
            <person name="Baldrian P."/>
            <person name="Spatafora J.W."/>
            <person name="Henrissat B."/>
            <person name="Nagy L.G."/>
            <person name="Aury J.M."/>
            <person name="Wincker P."/>
            <person name="Grigoriev I.V."/>
            <person name="Bonfante P."/>
            <person name="Martin F.M."/>
        </authorList>
    </citation>
    <scope>NUCLEOTIDE SEQUENCE [LARGE SCALE GENOMIC DNA]</scope>
    <source>
        <strain evidence="21 22">120613-1</strain>
    </source>
</reference>
<accession>A0A3N4JC52</accession>
<dbReference type="Gene3D" id="1.50.10.10">
    <property type="match status" value="1"/>
</dbReference>
<dbReference type="NCBIfam" id="TIGR01531">
    <property type="entry name" value="glyc_debranch"/>
    <property type="match status" value="1"/>
</dbReference>
<keyword evidence="14" id="KW-0326">Glycosidase</keyword>